<feature type="domain" description="Mnd1 HTH" evidence="2">
    <location>
        <begin position="1"/>
        <end position="47"/>
    </location>
</feature>
<feature type="coiled-coil region" evidence="1">
    <location>
        <begin position="51"/>
        <end position="78"/>
    </location>
</feature>
<dbReference type="STRING" id="28573.A0A0U1M3J9"/>
<evidence type="ECO:0000313" key="4">
    <source>
        <dbReference type="Proteomes" id="UP000054383"/>
    </source>
</evidence>
<dbReference type="Pfam" id="PF03962">
    <property type="entry name" value="Mnd1"/>
    <property type="match status" value="1"/>
</dbReference>
<sequence>MKDLEKSLPPVASINGIQVKEYIQGLLDDSKIRVEKIGSVNWYWSFPSDERRERENAKEKLVRDLERLMKNTEQLEAEIGQKEAPLKDDNGGDDPAIIAGKAVERGNLTNQKSSLSAELRTLEAKKNALESSGAASVKKKTGDIVTWKADTAMWTDNIYIMEQYLNTISCGDRELIESVKRQCYGNEYVEGDGLPELQF</sequence>
<name>A0A0U1M3J9_TALIS</name>
<dbReference type="OMA" id="LWTENIE"/>
<dbReference type="OrthoDB" id="9978204at2759"/>
<keyword evidence="4" id="KW-1185">Reference proteome</keyword>
<feature type="coiled-coil region" evidence="1">
    <location>
        <begin position="105"/>
        <end position="132"/>
    </location>
</feature>
<evidence type="ECO:0000256" key="1">
    <source>
        <dbReference type="SAM" id="Coils"/>
    </source>
</evidence>
<evidence type="ECO:0000313" key="3">
    <source>
        <dbReference type="EMBL" id="CRG90168.1"/>
    </source>
</evidence>
<dbReference type="Proteomes" id="UP000054383">
    <property type="component" value="Unassembled WGS sequence"/>
</dbReference>
<proteinExistence type="predicted"/>
<dbReference type="AlphaFoldDB" id="A0A0U1M3J9"/>
<gene>
    <name evidence="3" type="ORF">PISL3812_07211</name>
</gene>
<organism evidence="3 4">
    <name type="scientific">Talaromyces islandicus</name>
    <name type="common">Penicillium islandicum</name>
    <dbReference type="NCBI Taxonomy" id="28573"/>
    <lineage>
        <taxon>Eukaryota</taxon>
        <taxon>Fungi</taxon>
        <taxon>Dikarya</taxon>
        <taxon>Ascomycota</taxon>
        <taxon>Pezizomycotina</taxon>
        <taxon>Eurotiomycetes</taxon>
        <taxon>Eurotiomycetidae</taxon>
        <taxon>Eurotiales</taxon>
        <taxon>Trichocomaceae</taxon>
        <taxon>Talaromyces</taxon>
        <taxon>Talaromyces sect. Islandici</taxon>
    </lineage>
</organism>
<evidence type="ECO:0000259" key="2">
    <source>
        <dbReference type="Pfam" id="PF03962"/>
    </source>
</evidence>
<protein>
    <recommendedName>
        <fullName evidence="2">Mnd1 HTH domain-containing protein</fullName>
    </recommendedName>
</protein>
<reference evidence="3 4" key="1">
    <citation type="submission" date="2015-04" db="EMBL/GenBank/DDBJ databases">
        <authorList>
            <person name="Syromyatnikov M.Y."/>
            <person name="Popov V.N."/>
        </authorList>
    </citation>
    <scope>NUCLEOTIDE SEQUENCE [LARGE SCALE GENOMIC DNA]</scope>
    <source>
        <strain evidence="3">WF-38-12</strain>
    </source>
</reference>
<dbReference type="EMBL" id="CVMT01000007">
    <property type="protein sequence ID" value="CRG90168.1"/>
    <property type="molecule type" value="Genomic_DNA"/>
</dbReference>
<dbReference type="InterPro" id="IPR040453">
    <property type="entry name" value="Mnd1_HTH"/>
</dbReference>
<keyword evidence="1" id="KW-0175">Coiled coil</keyword>
<accession>A0A0U1M3J9</accession>